<dbReference type="Gene3D" id="3.30.450.150">
    <property type="entry name" value="Haem-degrading domain"/>
    <property type="match status" value="1"/>
</dbReference>
<organism evidence="1 2">
    <name type="scientific">Halomarina oriensis</name>
    <dbReference type="NCBI Taxonomy" id="671145"/>
    <lineage>
        <taxon>Archaea</taxon>
        <taxon>Methanobacteriati</taxon>
        <taxon>Methanobacteriota</taxon>
        <taxon>Stenosarchaea group</taxon>
        <taxon>Halobacteria</taxon>
        <taxon>Halobacteriales</taxon>
        <taxon>Natronomonadaceae</taxon>
        <taxon>Halomarina</taxon>
    </lineage>
</organism>
<dbReference type="InterPro" id="IPR005624">
    <property type="entry name" value="PduO/GlcC-like"/>
</dbReference>
<dbReference type="AlphaFoldDB" id="A0A6B0GGK6"/>
<dbReference type="PANTHER" id="PTHR34309">
    <property type="entry name" value="SLR1406 PROTEIN"/>
    <property type="match status" value="1"/>
</dbReference>
<dbReference type="SUPFAM" id="SSF143744">
    <property type="entry name" value="GlcG-like"/>
    <property type="match status" value="1"/>
</dbReference>
<accession>A0A6B0GGK6</accession>
<dbReference type="PANTHER" id="PTHR34309:SF1">
    <property type="entry name" value="PROTEIN GLCG"/>
    <property type="match status" value="1"/>
</dbReference>
<comment type="caution">
    <text evidence="1">The sequence shown here is derived from an EMBL/GenBank/DDBJ whole genome shotgun (WGS) entry which is preliminary data.</text>
</comment>
<dbReference type="RefSeq" id="WP_368279840.1">
    <property type="nucleotide sequence ID" value="NZ_WSZK01000011.1"/>
</dbReference>
<name>A0A6B0GGK6_9EURY</name>
<evidence type="ECO:0000313" key="2">
    <source>
        <dbReference type="Proteomes" id="UP000451471"/>
    </source>
</evidence>
<dbReference type="Proteomes" id="UP000451471">
    <property type="component" value="Unassembled WGS sequence"/>
</dbReference>
<dbReference type="EMBL" id="WSZK01000011">
    <property type="protein sequence ID" value="MWG33864.1"/>
    <property type="molecule type" value="Genomic_DNA"/>
</dbReference>
<keyword evidence="2" id="KW-1185">Reference proteome</keyword>
<dbReference type="InterPro" id="IPR052517">
    <property type="entry name" value="GlcG_carb_metab_protein"/>
</dbReference>
<reference evidence="1 2" key="1">
    <citation type="submission" date="2019-12" db="EMBL/GenBank/DDBJ databases">
        <title>Halocatena pleomorpha gen. nov. sp. nov., an extremely halophilic archaeon of family Halobacteriaceae isolated from saltpan soil.</title>
        <authorList>
            <person name="Pal Y."/>
            <person name="Verma A."/>
            <person name="Krishnamurthi S."/>
            <person name="Kumar P."/>
        </authorList>
    </citation>
    <scope>NUCLEOTIDE SEQUENCE [LARGE SCALE GENOMIC DNA]</scope>
    <source>
        <strain evidence="1 2">JCM 16495</strain>
    </source>
</reference>
<gene>
    <name evidence="1" type="ORF">GQS65_05035</name>
</gene>
<dbReference type="InterPro" id="IPR038084">
    <property type="entry name" value="PduO/GlcC-like_sf"/>
</dbReference>
<dbReference type="Pfam" id="PF03928">
    <property type="entry name" value="HbpS-like"/>
    <property type="match status" value="1"/>
</dbReference>
<proteinExistence type="predicted"/>
<evidence type="ECO:0000313" key="1">
    <source>
        <dbReference type="EMBL" id="MWG33864.1"/>
    </source>
</evidence>
<sequence>MVTILPLADAKRVVEHAEGKANRLGIAATVSVVNAEGTPVAIHRMDGATLVSVEVSREKAYTAAATEKPTADLTAASQPGGDVYGLASADRNRLAVFGGGVPLDRDGTVLGAVGVSGGSVDEDVAVATAGADAFVAGDSE</sequence>
<protein>
    <submittedName>
        <fullName evidence="1">Heme-binding protein</fullName>
    </submittedName>
</protein>